<accession>A0A0W0WK78</accession>
<dbReference type="AlphaFoldDB" id="A0A0W0WK78"/>
<name>A0A0W0WK78_9GAMM</name>
<gene>
    <name evidence="1" type="ORF">Lnau_2375</name>
</gene>
<keyword evidence="2" id="KW-1185">Reference proteome</keyword>
<evidence type="ECO:0000313" key="2">
    <source>
        <dbReference type="Proteomes" id="UP000054725"/>
    </source>
</evidence>
<sequence length="89" mass="10498">MLKKHLKLCYQKVILKESITPYDILRYHDQAILVYDFKGNEIGLNQTRKEFQSPGKARYGFYSNCNKREQFSSVDIEESPELNSYDLSL</sequence>
<dbReference type="EMBL" id="LNYO01000024">
    <property type="protein sequence ID" value="KTD32727.1"/>
    <property type="molecule type" value="Genomic_DNA"/>
</dbReference>
<comment type="caution">
    <text evidence="1">The sequence shown here is derived from an EMBL/GenBank/DDBJ whole genome shotgun (WGS) entry which is preliminary data.</text>
</comment>
<proteinExistence type="predicted"/>
<dbReference type="PATRIC" id="fig|45070.6.peg.2508"/>
<dbReference type="STRING" id="45070.Lnau_2375"/>
<dbReference type="Proteomes" id="UP000054725">
    <property type="component" value="Unassembled WGS sequence"/>
</dbReference>
<organism evidence="1 2">
    <name type="scientific">Legionella nautarum</name>
    <dbReference type="NCBI Taxonomy" id="45070"/>
    <lineage>
        <taxon>Bacteria</taxon>
        <taxon>Pseudomonadati</taxon>
        <taxon>Pseudomonadota</taxon>
        <taxon>Gammaproteobacteria</taxon>
        <taxon>Legionellales</taxon>
        <taxon>Legionellaceae</taxon>
        <taxon>Legionella</taxon>
    </lineage>
</organism>
<reference evidence="1 2" key="1">
    <citation type="submission" date="2015-11" db="EMBL/GenBank/DDBJ databases">
        <title>Genomic analysis of 38 Legionella species identifies large and diverse effector repertoires.</title>
        <authorList>
            <person name="Burstein D."/>
            <person name="Amaro F."/>
            <person name="Zusman T."/>
            <person name="Lifshitz Z."/>
            <person name="Cohen O."/>
            <person name="Gilbert J.A."/>
            <person name="Pupko T."/>
            <person name="Shuman H.A."/>
            <person name="Segal G."/>
        </authorList>
    </citation>
    <scope>NUCLEOTIDE SEQUENCE [LARGE SCALE GENOMIC DNA]</scope>
    <source>
        <strain evidence="1 2">ATCC 49506</strain>
    </source>
</reference>
<protein>
    <submittedName>
        <fullName evidence="1">Uncharacterized protein</fullName>
    </submittedName>
</protein>
<evidence type="ECO:0000313" key="1">
    <source>
        <dbReference type="EMBL" id="KTD32727.1"/>
    </source>
</evidence>